<comment type="caution">
    <text evidence="1">The sequence shown here is derived from an EMBL/GenBank/DDBJ whole genome shotgun (WGS) entry which is preliminary data.</text>
</comment>
<dbReference type="EMBL" id="JABVXQ010000012">
    <property type="protein sequence ID" value="KAF6084287.1"/>
    <property type="molecule type" value="Genomic_DNA"/>
</dbReference>
<reference evidence="1 2" key="1">
    <citation type="journal article" date="2020" name="Nature">
        <title>Six reference-quality genomes reveal evolution of bat adaptations.</title>
        <authorList>
            <person name="Jebb D."/>
            <person name="Huang Z."/>
            <person name="Pippel M."/>
            <person name="Hughes G.M."/>
            <person name="Lavrichenko K."/>
            <person name="Devanna P."/>
            <person name="Winkler S."/>
            <person name="Jermiin L.S."/>
            <person name="Skirmuntt E.C."/>
            <person name="Katzourakis A."/>
            <person name="Burkitt-Gray L."/>
            <person name="Ray D.A."/>
            <person name="Sullivan K.A.M."/>
            <person name="Roscito J.G."/>
            <person name="Kirilenko B.M."/>
            <person name="Davalos L.M."/>
            <person name="Corthals A.P."/>
            <person name="Power M.L."/>
            <person name="Jones G."/>
            <person name="Ransome R.D."/>
            <person name="Dechmann D.K.N."/>
            <person name="Locatelli A.G."/>
            <person name="Puechmaille S.J."/>
            <person name="Fedrigo O."/>
            <person name="Jarvis E.D."/>
            <person name="Hiller M."/>
            <person name="Vernes S.C."/>
            <person name="Myers E.W."/>
            <person name="Teeling E.C."/>
        </authorList>
    </citation>
    <scope>NUCLEOTIDE SEQUENCE [LARGE SCALE GENOMIC DNA]</scope>
    <source>
        <strain evidence="1">Bat1K_MPI-CBG_1</strain>
    </source>
</reference>
<protein>
    <submittedName>
        <fullName evidence="1">Uncharacterized protein</fullName>
    </submittedName>
</protein>
<dbReference type="AlphaFoldDB" id="A0A833Z1I3"/>
<name>A0A833Z1I3_9CHIR</name>
<evidence type="ECO:0000313" key="1">
    <source>
        <dbReference type="EMBL" id="KAF6084287.1"/>
    </source>
</evidence>
<proteinExistence type="predicted"/>
<organism evidence="1 2">
    <name type="scientific">Phyllostomus discolor</name>
    <name type="common">pale spear-nosed bat</name>
    <dbReference type="NCBI Taxonomy" id="89673"/>
    <lineage>
        <taxon>Eukaryota</taxon>
        <taxon>Metazoa</taxon>
        <taxon>Chordata</taxon>
        <taxon>Craniata</taxon>
        <taxon>Vertebrata</taxon>
        <taxon>Euteleostomi</taxon>
        <taxon>Mammalia</taxon>
        <taxon>Eutheria</taxon>
        <taxon>Laurasiatheria</taxon>
        <taxon>Chiroptera</taxon>
        <taxon>Yangochiroptera</taxon>
        <taxon>Phyllostomidae</taxon>
        <taxon>Phyllostominae</taxon>
        <taxon>Phyllostomus</taxon>
    </lineage>
</organism>
<evidence type="ECO:0000313" key="2">
    <source>
        <dbReference type="Proteomes" id="UP000664940"/>
    </source>
</evidence>
<gene>
    <name evidence="1" type="ORF">HJG60_008564</name>
</gene>
<sequence>MHCRRYLHTTLAYLMPNFVQTLRLKIMLALMERIEETGSGSGHKAPCAQLYVVCQGDGSGCLEWGGDLVVLGALLVGPVVIKSVQDTYRAELRQFSCFASLGNGSMTSEPLSCLLSFWAIVLHQIAVIIGKEDDL</sequence>
<dbReference type="Proteomes" id="UP000664940">
    <property type="component" value="Unassembled WGS sequence"/>
</dbReference>
<accession>A0A833Z1I3</accession>